<dbReference type="PROSITE" id="PS00226">
    <property type="entry name" value="IF_ROD_1"/>
    <property type="match status" value="1"/>
</dbReference>
<keyword evidence="1 3" id="KW-0403">Intermediate filament</keyword>
<feature type="domain" description="IF rod" evidence="5">
    <location>
        <begin position="170"/>
        <end position="486"/>
    </location>
</feature>
<sequence>MAETNLRISGGAVRFGATYGGNRLFSGGRSGGGGGGGAGLALSRSFGIGGGGATGLGMRGGLGMGIGMGMGMGGGLGMGMGGGGGGGGLGMGMGGRALALGGGGGGEAGFRAGVAPLRARLGGRVFKIGGYGFNPSFLSSTAAVGGVSPVPSIDPSLPSLDTVQVTRLKEKEELQVLNDKFATFIDKARSLEQTNAVLRTKISMFTNPEQSGPVSTSILLTSAIGTYKTQIDGLSATKEAILAEIEHYKSLIDDVQSRFEEETAQTKSLEMDWTTLKEEVDNLYLVIFELQTNIGGLEDQISLSKQVYDAKVKEVRNIVTGSVKSAFSISVDNAAQAQDLTSALTDVKAHYEALAQRSKQDALVSVQDSLSMMSMTSQPSTQTLSQTKEELRMYKLQIDSVQREIDRLKTLNIQLDSQVDEAESHSSSHTETYQEQVLTLKSQLDDIRKQITHYGQEYQELLASKMSLDVEITAYKKLLDSEETRLKSGGGVTVHMSKTAIGGGGGGGSGAGLALGGGSGGGSGMGLGGGYGMGGFGGGLGMGGFGRGGYGGVLGLGGGRSSYMSSSLSSSALSTVY</sequence>
<evidence type="ECO:0000256" key="2">
    <source>
        <dbReference type="ARBA" id="ARBA00023054"/>
    </source>
</evidence>
<evidence type="ECO:0000313" key="7">
    <source>
        <dbReference type="Proteomes" id="UP001356427"/>
    </source>
</evidence>
<organism evidence="6 7">
    <name type="scientific">Coregonus suidteri</name>
    <dbReference type="NCBI Taxonomy" id="861788"/>
    <lineage>
        <taxon>Eukaryota</taxon>
        <taxon>Metazoa</taxon>
        <taxon>Chordata</taxon>
        <taxon>Craniata</taxon>
        <taxon>Vertebrata</taxon>
        <taxon>Euteleostomi</taxon>
        <taxon>Actinopterygii</taxon>
        <taxon>Neopterygii</taxon>
        <taxon>Teleostei</taxon>
        <taxon>Protacanthopterygii</taxon>
        <taxon>Salmoniformes</taxon>
        <taxon>Salmonidae</taxon>
        <taxon>Coregoninae</taxon>
        <taxon>Coregonus</taxon>
    </lineage>
</organism>
<proteinExistence type="inferred from homology"/>
<keyword evidence="2 4" id="KW-0175">Coiled coil</keyword>
<protein>
    <recommendedName>
        <fullName evidence="5">IF rod domain-containing protein</fullName>
    </recommendedName>
</protein>
<evidence type="ECO:0000256" key="1">
    <source>
        <dbReference type="ARBA" id="ARBA00022754"/>
    </source>
</evidence>
<dbReference type="PANTHER" id="PTHR45616">
    <property type="entry name" value="GATA-TYPE DOMAIN-CONTAINING PROTEIN"/>
    <property type="match status" value="1"/>
</dbReference>
<dbReference type="InterPro" id="IPR039008">
    <property type="entry name" value="IF_rod_dom"/>
</dbReference>
<comment type="similarity">
    <text evidence="3">Belongs to the intermediate filament family.</text>
</comment>
<dbReference type="SUPFAM" id="SSF64593">
    <property type="entry name" value="Intermediate filament protein, coiled coil region"/>
    <property type="match status" value="2"/>
</dbReference>
<reference evidence="6 7" key="1">
    <citation type="submission" date="2021-04" db="EMBL/GenBank/DDBJ databases">
        <authorList>
            <person name="De Guttry C."/>
            <person name="Zahm M."/>
            <person name="Klopp C."/>
            <person name="Cabau C."/>
            <person name="Louis A."/>
            <person name="Berthelot C."/>
            <person name="Parey E."/>
            <person name="Roest Crollius H."/>
            <person name="Montfort J."/>
            <person name="Robinson-Rechavi M."/>
            <person name="Bucao C."/>
            <person name="Bouchez O."/>
            <person name="Gislard M."/>
            <person name="Lluch J."/>
            <person name="Milhes M."/>
            <person name="Lampietro C."/>
            <person name="Lopez Roques C."/>
            <person name="Donnadieu C."/>
            <person name="Braasch I."/>
            <person name="Desvignes T."/>
            <person name="Postlethwait J."/>
            <person name="Bobe J."/>
            <person name="Wedekind C."/>
            <person name="Guiguen Y."/>
        </authorList>
    </citation>
    <scope>NUCLEOTIDE SEQUENCE [LARGE SCALE GENOMIC DNA]</scope>
    <source>
        <strain evidence="6">Cs_M1</strain>
        <tissue evidence="6">Blood</tissue>
    </source>
</reference>
<dbReference type="Gene3D" id="1.20.5.1160">
    <property type="entry name" value="Vasodilator-stimulated phosphoprotein"/>
    <property type="match status" value="1"/>
</dbReference>
<evidence type="ECO:0000256" key="4">
    <source>
        <dbReference type="SAM" id="Coils"/>
    </source>
</evidence>
<dbReference type="PROSITE" id="PS51842">
    <property type="entry name" value="IF_ROD_2"/>
    <property type="match status" value="1"/>
</dbReference>
<dbReference type="InterPro" id="IPR018039">
    <property type="entry name" value="IF_conserved"/>
</dbReference>
<dbReference type="SMART" id="SM01391">
    <property type="entry name" value="Filament"/>
    <property type="match status" value="1"/>
</dbReference>
<feature type="coiled-coil region" evidence="4">
    <location>
        <begin position="384"/>
        <end position="450"/>
    </location>
</feature>
<evidence type="ECO:0000313" key="6">
    <source>
        <dbReference type="EMBL" id="KAK6317274.1"/>
    </source>
</evidence>
<evidence type="ECO:0000256" key="3">
    <source>
        <dbReference type="RuleBase" id="RU000685"/>
    </source>
</evidence>
<keyword evidence="7" id="KW-1185">Reference proteome</keyword>
<dbReference type="Proteomes" id="UP001356427">
    <property type="component" value="Unassembled WGS sequence"/>
</dbReference>
<dbReference type="EMBL" id="JAGTTL010000010">
    <property type="protein sequence ID" value="KAK6317274.1"/>
    <property type="molecule type" value="Genomic_DNA"/>
</dbReference>
<dbReference type="Gene3D" id="1.20.5.170">
    <property type="match status" value="1"/>
</dbReference>
<dbReference type="GO" id="GO:0005882">
    <property type="term" value="C:intermediate filament"/>
    <property type="evidence" value="ECO:0007669"/>
    <property type="project" value="UniProtKB-KW"/>
</dbReference>
<dbReference type="PANTHER" id="PTHR45616:SF4">
    <property type="entry name" value="THREAD BIOPOLYMER FILAMENT SUBUNIT ALPHA"/>
    <property type="match status" value="1"/>
</dbReference>
<accession>A0AAN8LXA8</accession>
<dbReference type="Pfam" id="PF00038">
    <property type="entry name" value="Filament"/>
    <property type="match status" value="1"/>
</dbReference>
<comment type="caution">
    <text evidence="6">The sequence shown here is derived from an EMBL/GenBank/DDBJ whole genome shotgun (WGS) entry which is preliminary data.</text>
</comment>
<evidence type="ECO:0000259" key="5">
    <source>
        <dbReference type="PROSITE" id="PS51842"/>
    </source>
</evidence>
<gene>
    <name evidence="6" type="ORF">J4Q44_G00126740</name>
</gene>
<dbReference type="Gene3D" id="1.20.5.500">
    <property type="entry name" value="Single helix bin"/>
    <property type="match status" value="1"/>
</dbReference>
<name>A0AAN8LXA8_9TELE</name>
<dbReference type="AlphaFoldDB" id="A0AAN8LXA8"/>